<evidence type="ECO:0000256" key="5">
    <source>
        <dbReference type="ARBA" id="ARBA00023015"/>
    </source>
</evidence>
<dbReference type="PROSITE" id="PS51745">
    <property type="entry name" value="PB1"/>
    <property type="match status" value="1"/>
</dbReference>
<evidence type="ECO:0000259" key="12">
    <source>
        <dbReference type="PROSITE" id="PS51745"/>
    </source>
</evidence>
<feature type="region of interest" description="Disordered" evidence="11">
    <location>
        <begin position="217"/>
        <end position="239"/>
    </location>
</feature>
<dbReference type="Gene3D" id="3.10.20.90">
    <property type="entry name" value="Phosphatidylinositol 3-kinase Catalytic Subunit, Chain A, domain 1"/>
    <property type="match status" value="1"/>
</dbReference>
<comment type="function">
    <text evidence="9">Aux/IAA proteins are short-lived transcriptional factors that function as repressors of early auxin response genes at low auxin concentrations. Repression is thought to result from the interaction with auxin response factors (ARFs), proteins that bind to the auxin-responsive promoter element (AuxRE). Formation of heterodimers with ARF proteins may alter their ability to modulate early auxin response genes expression.</text>
</comment>
<proteinExistence type="inferred from homology"/>
<feature type="compositionally biased region" description="Basic and acidic residues" evidence="11">
    <location>
        <begin position="30"/>
        <end position="39"/>
    </location>
</feature>
<dbReference type="GO" id="GO:0009734">
    <property type="term" value="P:auxin-activated signaling pathway"/>
    <property type="evidence" value="ECO:0007669"/>
    <property type="project" value="UniProtKB-UniRule"/>
</dbReference>
<dbReference type="EMBL" id="CATIWC010000347">
    <property type="protein sequence ID" value="CAI8583007.1"/>
    <property type="molecule type" value="Genomic_DNA"/>
</dbReference>
<keyword evidence="14" id="KW-1185">Reference proteome</keyword>
<dbReference type="PANTHER" id="PTHR31734">
    <property type="entry name" value="AUXIN-RESPONSIVE PROTEIN IAA17"/>
    <property type="match status" value="1"/>
</dbReference>
<evidence type="ECO:0000256" key="6">
    <source>
        <dbReference type="ARBA" id="ARBA00023163"/>
    </source>
</evidence>
<feature type="region of interest" description="Disordered" evidence="11">
    <location>
        <begin position="87"/>
        <end position="119"/>
    </location>
</feature>
<dbReference type="InterPro" id="IPR053793">
    <property type="entry name" value="PB1-like"/>
</dbReference>
<gene>
    <name evidence="13" type="ORF">VFH_U007560</name>
</gene>
<keyword evidence="8 10" id="KW-0927">Auxin signaling pathway</keyword>
<keyword evidence="6 10" id="KW-0804">Transcription</keyword>
<name>A0AAV0YFX1_VICFA</name>
<dbReference type="Proteomes" id="UP001157006">
    <property type="component" value="Unassembled WGS sequence"/>
</dbReference>
<feature type="compositionally biased region" description="Basic and acidic residues" evidence="11">
    <location>
        <begin position="220"/>
        <end position="236"/>
    </location>
</feature>
<comment type="similarity">
    <text evidence="2 10">Belongs to the Aux/IAA family.</text>
</comment>
<evidence type="ECO:0000256" key="7">
    <source>
        <dbReference type="ARBA" id="ARBA00023242"/>
    </source>
</evidence>
<evidence type="ECO:0000256" key="10">
    <source>
        <dbReference type="RuleBase" id="RU004549"/>
    </source>
</evidence>
<evidence type="ECO:0000256" key="1">
    <source>
        <dbReference type="ARBA" id="ARBA00004123"/>
    </source>
</evidence>
<feature type="domain" description="PB1" evidence="12">
    <location>
        <begin position="162"/>
        <end position="282"/>
    </location>
</feature>
<protein>
    <recommendedName>
        <fullName evidence="10">Auxin-induced protein</fullName>
    </recommendedName>
</protein>
<evidence type="ECO:0000313" key="14">
    <source>
        <dbReference type="Proteomes" id="UP001157006"/>
    </source>
</evidence>
<dbReference type="InterPro" id="IPR033389">
    <property type="entry name" value="AUX/IAA_dom"/>
</dbReference>
<feature type="compositionally biased region" description="Polar residues" evidence="11">
    <location>
        <begin position="104"/>
        <end position="116"/>
    </location>
</feature>
<evidence type="ECO:0000256" key="11">
    <source>
        <dbReference type="SAM" id="MobiDB-lite"/>
    </source>
</evidence>
<dbReference type="GO" id="GO:0005634">
    <property type="term" value="C:nucleus"/>
    <property type="evidence" value="ECO:0007669"/>
    <property type="project" value="UniProtKB-SubCell"/>
</dbReference>
<keyword evidence="4 10" id="KW-0678">Repressor</keyword>
<dbReference type="Pfam" id="PF02309">
    <property type="entry name" value="AUX_IAA"/>
    <property type="match status" value="1"/>
</dbReference>
<comment type="caution">
    <text evidence="13">The sequence shown here is derived from an EMBL/GenBank/DDBJ whole genome shotgun (WGS) entry which is preliminary data.</text>
</comment>
<comment type="subunit">
    <text evidence="3 10">Homodimers and heterodimers.</text>
</comment>
<feature type="region of interest" description="Disordered" evidence="11">
    <location>
        <begin position="30"/>
        <end position="52"/>
    </location>
</feature>
<keyword evidence="7 10" id="KW-0539">Nucleus</keyword>
<organism evidence="13 14">
    <name type="scientific">Vicia faba</name>
    <name type="common">Broad bean</name>
    <name type="synonym">Faba vulgaris</name>
    <dbReference type="NCBI Taxonomy" id="3906"/>
    <lineage>
        <taxon>Eukaryota</taxon>
        <taxon>Viridiplantae</taxon>
        <taxon>Streptophyta</taxon>
        <taxon>Embryophyta</taxon>
        <taxon>Tracheophyta</taxon>
        <taxon>Spermatophyta</taxon>
        <taxon>Magnoliopsida</taxon>
        <taxon>eudicotyledons</taxon>
        <taxon>Gunneridae</taxon>
        <taxon>Pentapetalae</taxon>
        <taxon>rosids</taxon>
        <taxon>fabids</taxon>
        <taxon>Fabales</taxon>
        <taxon>Fabaceae</taxon>
        <taxon>Papilionoideae</taxon>
        <taxon>50 kb inversion clade</taxon>
        <taxon>NPAAA clade</taxon>
        <taxon>Hologalegina</taxon>
        <taxon>IRL clade</taxon>
        <taxon>Fabeae</taxon>
        <taxon>Vicia</taxon>
    </lineage>
</organism>
<dbReference type="SUPFAM" id="SSF54277">
    <property type="entry name" value="CAD &amp; PB1 domains"/>
    <property type="match status" value="1"/>
</dbReference>
<evidence type="ECO:0000256" key="8">
    <source>
        <dbReference type="ARBA" id="ARBA00023294"/>
    </source>
</evidence>
<comment type="subcellular location">
    <subcellularLocation>
        <location evidence="1 10">Nucleus</location>
    </subcellularLocation>
</comment>
<evidence type="ECO:0000256" key="2">
    <source>
        <dbReference type="ARBA" id="ARBA00006728"/>
    </source>
</evidence>
<evidence type="ECO:0000256" key="4">
    <source>
        <dbReference type="ARBA" id="ARBA00022491"/>
    </source>
</evidence>
<dbReference type="InterPro" id="IPR003311">
    <property type="entry name" value="AUX_IAA"/>
</dbReference>
<dbReference type="GO" id="GO:0006355">
    <property type="term" value="P:regulation of DNA-templated transcription"/>
    <property type="evidence" value="ECO:0007669"/>
    <property type="project" value="InterPro"/>
</dbReference>
<keyword evidence="5 10" id="KW-0805">Transcription regulation</keyword>
<dbReference type="AlphaFoldDB" id="A0AAV0YFX1"/>
<dbReference type="PANTHER" id="PTHR31734:SF236">
    <property type="entry name" value="AUXIN-INDUCED PROTEIN"/>
    <property type="match status" value="1"/>
</dbReference>
<accession>A0AAV0YFX1</accession>
<evidence type="ECO:0000313" key="13">
    <source>
        <dbReference type="EMBL" id="CAI8583007.1"/>
    </source>
</evidence>
<sequence length="295" mass="32845">MWQRSMKLELRLGPPGEEECVNEKSMKIVKKERDEHEDSSLTLGYSSKKDSTFDLSNAKGSSFLQLSSMQGVEKDASQSQPCCTNLQDKEKKAFSPTAKISDFPNRSQKRNSTSTAVGWPPIRSFRKNIASGSSSKPPTEPRHVIQDKVAAGNKPIRNSSKGLFVKINMDGVLIGRKVDINAYDSYEKLSSAVDELFKSLIPEINLSHIVYSHCCSAQRDSSDDGTNKKQEEENKGMMKGSLIGSGEYSLVYEDNEGDKMLVGDVPWHMFVSTVKRLRVFKSSDLPTFNIGSKKD</sequence>
<reference evidence="13 14" key="1">
    <citation type="submission" date="2023-01" db="EMBL/GenBank/DDBJ databases">
        <authorList>
            <person name="Kreplak J."/>
        </authorList>
    </citation>
    <scope>NUCLEOTIDE SEQUENCE [LARGE SCALE GENOMIC DNA]</scope>
</reference>
<evidence type="ECO:0000256" key="3">
    <source>
        <dbReference type="ARBA" id="ARBA00011726"/>
    </source>
</evidence>
<evidence type="ECO:0000256" key="9">
    <source>
        <dbReference type="ARBA" id="ARBA00025283"/>
    </source>
</evidence>